<gene>
    <name evidence="1" type="ORF">SDC9_139420</name>
</gene>
<name>A0A645DSP4_9ZZZZ</name>
<accession>A0A645DSP4</accession>
<dbReference type="EMBL" id="VSSQ01039244">
    <property type="protein sequence ID" value="MPM92285.1"/>
    <property type="molecule type" value="Genomic_DNA"/>
</dbReference>
<dbReference type="AlphaFoldDB" id="A0A645DSP4"/>
<organism evidence="1">
    <name type="scientific">bioreactor metagenome</name>
    <dbReference type="NCBI Taxonomy" id="1076179"/>
    <lineage>
        <taxon>unclassified sequences</taxon>
        <taxon>metagenomes</taxon>
        <taxon>ecological metagenomes</taxon>
    </lineage>
</organism>
<comment type="caution">
    <text evidence="1">The sequence shown here is derived from an EMBL/GenBank/DDBJ whole genome shotgun (WGS) entry which is preliminary data.</text>
</comment>
<sequence>MDDPEGGDQPGDAAQQRAQYIGHAAAQAAHEHRCGNGGQRQPQLIEADGQRCQHGIAGKHLPDDAAQRNDDGWRGAAQRLGSYQQPHIALGIGGVGCTCRCRHDGTCHGLAS</sequence>
<protein>
    <submittedName>
        <fullName evidence="1">Uncharacterized protein</fullName>
    </submittedName>
</protein>
<evidence type="ECO:0000313" key="1">
    <source>
        <dbReference type="EMBL" id="MPM92285.1"/>
    </source>
</evidence>
<reference evidence="1" key="1">
    <citation type="submission" date="2019-08" db="EMBL/GenBank/DDBJ databases">
        <authorList>
            <person name="Kucharzyk K."/>
            <person name="Murdoch R.W."/>
            <person name="Higgins S."/>
            <person name="Loffler F."/>
        </authorList>
    </citation>
    <scope>NUCLEOTIDE SEQUENCE</scope>
</reference>
<proteinExistence type="predicted"/>